<reference evidence="2 3" key="1">
    <citation type="journal article" date="2014" name="PLoS Genet.">
        <title>Phylogenetically driven sequencing of extremely halophilic archaea reveals strategies for static and dynamic osmo-response.</title>
        <authorList>
            <person name="Becker E.A."/>
            <person name="Seitzer P.M."/>
            <person name="Tritt A."/>
            <person name="Larsen D."/>
            <person name="Krusor M."/>
            <person name="Yao A.I."/>
            <person name="Wu D."/>
            <person name="Madern D."/>
            <person name="Eisen J.A."/>
            <person name="Darling A.E."/>
            <person name="Facciotti M.T."/>
        </authorList>
    </citation>
    <scope>NUCLEOTIDE SEQUENCE [LARGE SCALE GENOMIC DNA]</scope>
    <source>
        <strain evidence="2 3">DSM 12278</strain>
    </source>
</reference>
<keyword evidence="1" id="KW-0472">Membrane</keyword>
<dbReference type="InterPro" id="IPR046506">
    <property type="entry name" value="DUF6684"/>
</dbReference>
<evidence type="ECO:0000313" key="2">
    <source>
        <dbReference type="EMBL" id="ELZ00411.1"/>
    </source>
</evidence>
<dbReference type="STRING" id="29540.C481_12214"/>
<dbReference type="PATRIC" id="fig|29540.5.peg.2474"/>
<accession>M0ANU9</accession>
<dbReference type="Pfam" id="PF20389">
    <property type="entry name" value="DUF6684"/>
    <property type="match status" value="1"/>
</dbReference>
<protein>
    <recommendedName>
        <fullName evidence="4">Cox cluster protein</fullName>
    </recommendedName>
</protein>
<proteinExistence type="predicted"/>
<keyword evidence="1" id="KW-1133">Transmembrane helix</keyword>
<dbReference type="eggNOG" id="arCOG06261">
    <property type="taxonomic scope" value="Archaea"/>
</dbReference>
<comment type="caution">
    <text evidence="2">The sequence shown here is derived from an EMBL/GenBank/DDBJ whole genome shotgun (WGS) entry which is preliminary data.</text>
</comment>
<keyword evidence="1" id="KW-0812">Transmembrane</keyword>
<organism evidence="2 3">
    <name type="scientific">Natrialba asiatica (strain ATCC 700177 / DSM 12278 / JCM 9576 / FERM P-10747 / NBRC 102637 / 172P1)</name>
    <dbReference type="NCBI Taxonomy" id="29540"/>
    <lineage>
        <taxon>Archaea</taxon>
        <taxon>Methanobacteriati</taxon>
        <taxon>Methanobacteriota</taxon>
        <taxon>Stenosarchaea group</taxon>
        <taxon>Halobacteria</taxon>
        <taxon>Halobacteriales</taxon>
        <taxon>Natrialbaceae</taxon>
        <taxon>Natrialba</taxon>
    </lineage>
</organism>
<feature type="transmembrane region" description="Helical" evidence="1">
    <location>
        <begin position="43"/>
        <end position="67"/>
    </location>
</feature>
<dbReference type="AlphaFoldDB" id="M0ANU9"/>
<dbReference type="Proteomes" id="UP000011554">
    <property type="component" value="Unassembled WGS sequence"/>
</dbReference>
<gene>
    <name evidence="2" type="ORF">C481_12214</name>
</gene>
<dbReference type="EMBL" id="AOIO01000030">
    <property type="protein sequence ID" value="ELZ00411.1"/>
    <property type="molecule type" value="Genomic_DNA"/>
</dbReference>
<evidence type="ECO:0000256" key="1">
    <source>
        <dbReference type="SAM" id="Phobius"/>
    </source>
</evidence>
<keyword evidence="3" id="KW-1185">Reference proteome</keyword>
<evidence type="ECO:0000313" key="3">
    <source>
        <dbReference type="Proteomes" id="UP000011554"/>
    </source>
</evidence>
<evidence type="ECO:0008006" key="4">
    <source>
        <dbReference type="Google" id="ProtNLM"/>
    </source>
</evidence>
<name>M0ANU9_NATA1</name>
<feature type="transmembrane region" description="Helical" evidence="1">
    <location>
        <begin position="79"/>
        <end position="99"/>
    </location>
</feature>
<sequence>MPLKPHRLLSNYRNYRTYSPLETKAHTQHTHKHMSRRAFDTELALDLAVNFIPFVIILFFTGLFAVFNPWGFSPLQSTIQFAILISIAVSLAVVTAIAARAIESDDHTRGETP</sequence>